<organism evidence="1 2">
    <name type="scientific">Micromonospora citrea</name>
    <dbReference type="NCBI Taxonomy" id="47855"/>
    <lineage>
        <taxon>Bacteria</taxon>
        <taxon>Bacillati</taxon>
        <taxon>Actinomycetota</taxon>
        <taxon>Actinomycetes</taxon>
        <taxon>Micromonosporales</taxon>
        <taxon>Micromonosporaceae</taxon>
        <taxon>Micromonospora</taxon>
    </lineage>
</organism>
<proteinExistence type="predicted"/>
<dbReference type="Proteomes" id="UP000199001">
    <property type="component" value="Unassembled WGS sequence"/>
</dbReference>
<dbReference type="STRING" id="47855.GA0070606_5574"/>
<evidence type="ECO:0000313" key="2">
    <source>
        <dbReference type="Proteomes" id="UP000199001"/>
    </source>
</evidence>
<sequence length="35" mass="3754">MAYVLKLQALSAPQATRHPCYSHVTSYAGTCAAEN</sequence>
<dbReference type="EMBL" id="FMHZ01000002">
    <property type="protein sequence ID" value="SCL70980.1"/>
    <property type="molecule type" value="Genomic_DNA"/>
</dbReference>
<protein>
    <submittedName>
        <fullName evidence="1">Uncharacterized protein</fullName>
    </submittedName>
</protein>
<gene>
    <name evidence="1" type="ORF">GA0070606_5574</name>
</gene>
<keyword evidence="2" id="KW-1185">Reference proteome</keyword>
<evidence type="ECO:0000313" key="1">
    <source>
        <dbReference type="EMBL" id="SCL70980.1"/>
    </source>
</evidence>
<dbReference type="AlphaFoldDB" id="A0A1C6VYK2"/>
<reference evidence="2" key="1">
    <citation type="submission" date="2016-06" db="EMBL/GenBank/DDBJ databases">
        <authorList>
            <person name="Varghese N."/>
            <person name="Submissions Spin"/>
        </authorList>
    </citation>
    <scope>NUCLEOTIDE SEQUENCE [LARGE SCALE GENOMIC DNA]</scope>
    <source>
        <strain evidence="2">DSM 43903</strain>
    </source>
</reference>
<name>A0A1C6VYK2_9ACTN</name>
<accession>A0A1C6VYK2</accession>